<keyword evidence="1" id="KW-0812">Transmembrane</keyword>
<protein>
    <submittedName>
        <fullName evidence="2">Uncharacterized protein</fullName>
    </submittedName>
</protein>
<comment type="caution">
    <text evidence="2">The sequence shown here is derived from an EMBL/GenBank/DDBJ whole genome shotgun (WGS) entry which is preliminary data.</text>
</comment>
<organism evidence="2 3">
    <name type="scientific">Canavalia gladiata</name>
    <name type="common">Sword bean</name>
    <name type="synonym">Dolichos gladiatus</name>
    <dbReference type="NCBI Taxonomy" id="3824"/>
    <lineage>
        <taxon>Eukaryota</taxon>
        <taxon>Viridiplantae</taxon>
        <taxon>Streptophyta</taxon>
        <taxon>Embryophyta</taxon>
        <taxon>Tracheophyta</taxon>
        <taxon>Spermatophyta</taxon>
        <taxon>Magnoliopsida</taxon>
        <taxon>eudicotyledons</taxon>
        <taxon>Gunneridae</taxon>
        <taxon>Pentapetalae</taxon>
        <taxon>rosids</taxon>
        <taxon>fabids</taxon>
        <taxon>Fabales</taxon>
        <taxon>Fabaceae</taxon>
        <taxon>Papilionoideae</taxon>
        <taxon>50 kb inversion clade</taxon>
        <taxon>NPAAA clade</taxon>
        <taxon>indigoferoid/millettioid clade</taxon>
        <taxon>Phaseoleae</taxon>
        <taxon>Canavalia</taxon>
    </lineage>
</organism>
<dbReference type="EMBL" id="JAYMYQ010000011">
    <property type="protein sequence ID" value="KAK7304587.1"/>
    <property type="molecule type" value="Genomic_DNA"/>
</dbReference>
<gene>
    <name evidence="2" type="ORF">VNO77_42470</name>
</gene>
<dbReference type="Proteomes" id="UP001367508">
    <property type="component" value="Unassembled WGS sequence"/>
</dbReference>
<dbReference type="AlphaFoldDB" id="A0AAN9JSV8"/>
<sequence length="75" mass="8820">MMIYAELSFMSFYPFEYLKGVLFVRSYLCILFLCVIIPVNYSPQFHNPMERRSSSMLLNPIPHCTSLSFKFPTPN</sequence>
<evidence type="ECO:0000313" key="2">
    <source>
        <dbReference type="EMBL" id="KAK7304587.1"/>
    </source>
</evidence>
<accession>A0AAN9JSV8</accession>
<keyword evidence="1" id="KW-1133">Transmembrane helix</keyword>
<proteinExistence type="predicted"/>
<keyword evidence="3" id="KW-1185">Reference proteome</keyword>
<evidence type="ECO:0000256" key="1">
    <source>
        <dbReference type="SAM" id="Phobius"/>
    </source>
</evidence>
<reference evidence="2 3" key="1">
    <citation type="submission" date="2024-01" db="EMBL/GenBank/DDBJ databases">
        <title>The genomes of 5 underutilized Papilionoideae crops provide insights into root nodulation and disease resistanc.</title>
        <authorList>
            <person name="Jiang F."/>
        </authorList>
    </citation>
    <scope>NUCLEOTIDE SEQUENCE [LARGE SCALE GENOMIC DNA]</scope>
    <source>
        <strain evidence="2">LVBAO_FW01</strain>
        <tissue evidence="2">Leaves</tissue>
    </source>
</reference>
<keyword evidence="1" id="KW-0472">Membrane</keyword>
<feature type="transmembrane region" description="Helical" evidence="1">
    <location>
        <begin position="20"/>
        <end position="41"/>
    </location>
</feature>
<evidence type="ECO:0000313" key="3">
    <source>
        <dbReference type="Proteomes" id="UP001367508"/>
    </source>
</evidence>
<name>A0AAN9JSV8_CANGL</name>